<organism evidence="3 4">
    <name type="scientific">Nematostella vectensis</name>
    <name type="common">Starlet sea anemone</name>
    <dbReference type="NCBI Taxonomy" id="45351"/>
    <lineage>
        <taxon>Eukaryota</taxon>
        <taxon>Metazoa</taxon>
        <taxon>Cnidaria</taxon>
        <taxon>Anthozoa</taxon>
        <taxon>Hexacorallia</taxon>
        <taxon>Actiniaria</taxon>
        <taxon>Edwardsiidae</taxon>
        <taxon>Nematostella</taxon>
    </lineage>
</organism>
<gene>
    <name evidence="3" type="ORF">NEMVEDRAFT_v1g99353</name>
</gene>
<keyword evidence="1" id="KW-0732">Signal</keyword>
<dbReference type="Pfam" id="PF02221">
    <property type="entry name" value="E1_DerP2_DerF2"/>
    <property type="match status" value="1"/>
</dbReference>
<dbReference type="InterPro" id="IPR036846">
    <property type="entry name" value="GM2-AP_sf"/>
</dbReference>
<dbReference type="Proteomes" id="UP000001593">
    <property type="component" value="Unassembled WGS sequence"/>
</dbReference>
<evidence type="ECO:0000313" key="4">
    <source>
        <dbReference type="Proteomes" id="UP000001593"/>
    </source>
</evidence>
<dbReference type="HOGENOM" id="CLU_2103004_0_0_1"/>
<dbReference type="AlphaFoldDB" id="A7RZX0"/>
<evidence type="ECO:0000256" key="1">
    <source>
        <dbReference type="ARBA" id="ARBA00022729"/>
    </source>
</evidence>
<dbReference type="PANTHER" id="PTHR17357:SF0">
    <property type="entry name" value="GANGLIOSIDE GM2 ACTIVATOR"/>
    <property type="match status" value="1"/>
</dbReference>
<dbReference type="OMA" id="LPCVANI"/>
<dbReference type="GO" id="GO:0008047">
    <property type="term" value="F:enzyme activator activity"/>
    <property type="evidence" value="ECO:0007669"/>
    <property type="project" value="InterPro"/>
</dbReference>
<name>A7RZX0_NEMVE</name>
<keyword evidence="4" id="KW-1185">Reference proteome</keyword>
<dbReference type="GO" id="GO:0009898">
    <property type="term" value="C:cytoplasmic side of plasma membrane"/>
    <property type="evidence" value="ECO:0000318"/>
    <property type="project" value="GO_Central"/>
</dbReference>
<dbReference type="SUPFAM" id="SSF63707">
    <property type="entry name" value="Ganglioside M2 (gm2) activator"/>
    <property type="match status" value="1"/>
</dbReference>
<dbReference type="STRING" id="45351.A7RZX0"/>
<dbReference type="GO" id="GO:0005319">
    <property type="term" value="F:lipid transporter activity"/>
    <property type="evidence" value="ECO:0000318"/>
    <property type="project" value="GO_Central"/>
</dbReference>
<feature type="non-terminal residue" evidence="3">
    <location>
        <position position="116"/>
    </location>
</feature>
<dbReference type="Gene3D" id="2.70.220.10">
    <property type="entry name" value="Ganglioside GM2 activator"/>
    <property type="match status" value="1"/>
</dbReference>
<dbReference type="OrthoDB" id="6409159at2759"/>
<evidence type="ECO:0000313" key="3">
    <source>
        <dbReference type="EMBL" id="EDO43020.1"/>
    </source>
</evidence>
<dbReference type="PANTHER" id="PTHR17357">
    <property type="entry name" value="GM2 GANGLIOSIDE ACTIVATOR PROTEIN"/>
    <property type="match status" value="1"/>
</dbReference>
<accession>A7RZX0</accession>
<dbReference type="InterPro" id="IPR003172">
    <property type="entry name" value="ML_dom"/>
</dbReference>
<protein>
    <recommendedName>
        <fullName evidence="2">MD-2-related lipid-recognition domain-containing protein</fullName>
    </recommendedName>
</protein>
<reference evidence="3 4" key="1">
    <citation type="journal article" date="2007" name="Science">
        <title>Sea anemone genome reveals ancestral eumetazoan gene repertoire and genomic organization.</title>
        <authorList>
            <person name="Putnam N.H."/>
            <person name="Srivastava M."/>
            <person name="Hellsten U."/>
            <person name="Dirks B."/>
            <person name="Chapman J."/>
            <person name="Salamov A."/>
            <person name="Terry A."/>
            <person name="Shapiro H."/>
            <person name="Lindquist E."/>
            <person name="Kapitonov V.V."/>
            <person name="Jurka J."/>
            <person name="Genikhovich G."/>
            <person name="Grigoriev I.V."/>
            <person name="Lucas S.M."/>
            <person name="Steele R.E."/>
            <person name="Finnerty J.R."/>
            <person name="Technau U."/>
            <person name="Martindale M.Q."/>
            <person name="Rokhsar D.S."/>
        </authorList>
    </citation>
    <scope>NUCLEOTIDE SEQUENCE [LARGE SCALE GENOMIC DNA]</scope>
    <source>
        <strain evidence="4">CH2 X CH6</strain>
    </source>
</reference>
<dbReference type="EMBL" id="DS469558">
    <property type="protein sequence ID" value="EDO43020.1"/>
    <property type="molecule type" value="Genomic_DNA"/>
</dbReference>
<proteinExistence type="predicted"/>
<dbReference type="PhylomeDB" id="A7RZX0"/>
<dbReference type="GO" id="GO:0006869">
    <property type="term" value="P:lipid transport"/>
    <property type="evidence" value="ECO:0000318"/>
    <property type="project" value="GO_Central"/>
</dbReference>
<sequence length="116" mass="12586">MISEHIEDTIVINSLELAPDPVSMPGTVNVSLSLTVKRHLPSSTKLRLDVQKQIGSAWIPIPCVASYGSCTYDNFCNLLRGVMFSKCNKTMEDTGIPCDCPIPTGTFSVPTQSLVI</sequence>
<dbReference type="InterPro" id="IPR028996">
    <property type="entry name" value="GM2-AP"/>
</dbReference>
<feature type="domain" description="MD-2-related lipid-recognition" evidence="2">
    <location>
        <begin position="6"/>
        <end position="110"/>
    </location>
</feature>
<evidence type="ECO:0000259" key="2">
    <source>
        <dbReference type="Pfam" id="PF02221"/>
    </source>
</evidence>
<dbReference type="InParanoid" id="A7RZX0"/>
<dbReference type="GO" id="GO:0006689">
    <property type="term" value="P:ganglioside catabolic process"/>
    <property type="evidence" value="ECO:0000318"/>
    <property type="project" value="GO_Central"/>
</dbReference>
<dbReference type="eggNOG" id="ENOG502S05S">
    <property type="taxonomic scope" value="Eukaryota"/>
</dbReference>
<dbReference type="KEGG" id="nve:5514924"/>